<dbReference type="Pfam" id="PF02272">
    <property type="entry name" value="DHHA1"/>
    <property type="match status" value="1"/>
</dbReference>
<evidence type="ECO:0000256" key="3">
    <source>
        <dbReference type="ARBA" id="ARBA00022722"/>
    </source>
</evidence>
<dbReference type="Pfam" id="PF17768">
    <property type="entry name" value="RecJ_OB"/>
    <property type="match status" value="1"/>
</dbReference>
<dbReference type="InterPro" id="IPR041122">
    <property type="entry name" value="RecJ_OB"/>
</dbReference>
<sequence>MKIRWLLRKKWEEEECLSLSQKWKLSPLLVALILNRGINKEDFEDYLFPSFDKLHDPFLMKGMQEVVERILLSISRRERILIYGDYDVDGITATSLILKFMKDLKFPAYYYIPHRQTEGYGLNKEAIRKASSKGINLIITCDCGTSSLEEIKFARSLGIDVIVTDHHQVSKKLPSDFLIINPHNPECSYPFKELSGVGVAFKLCQAIASRVGFPEERLKTYLDLVAIGTLADIVSLVGENRTLVKLGLEMLPSATTCAGLRALINVAGLSGRKIREREVGYILAPRLNACGRLSLAKTAVKLLLSDSPGEAALLARKLNRENSRRQNLEKKMCEQAEEIISGKIKQVLVVAKESWHPGVVGLVASYLKEKYHRPAIAFSIEKNIARGSARSIPNFSIFDALLNCSDLLTSFGGHEMAAGMTLPADNIKKLEERLNFIASRTLSSDDFTPCKFFDAEIDLREINVELARQLQILSPFGPGNPKPVFLAKNVKVVDSRPLRRGKELVLSDFSKEKQFKAFWFDLTGDGRERKFLPGQVVDIFYFPSLDEWQKGEIRIEIKGAVPSTTFSQ</sequence>
<dbReference type="GO" id="GO:0003676">
    <property type="term" value="F:nucleic acid binding"/>
    <property type="evidence" value="ECO:0007669"/>
    <property type="project" value="InterPro"/>
</dbReference>
<keyword evidence="4" id="KW-0378">Hydrolase</keyword>
<comment type="caution">
    <text evidence="9">The sequence shown here is derived from an EMBL/GenBank/DDBJ whole genome shotgun (WGS) entry which is preliminary data.</text>
</comment>
<evidence type="ECO:0000256" key="5">
    <source>
        <dbReference type="ARBA" id="ARBA00022839"/>
    </source>
</evidence>
<dbReference type="EMBL" id="DRTT01000076">
    <property type="protein sequence ID" value="HHF98327.1"/>
    <property type="molecule type" value="Genomic_DNA"/>
</dbReference>
<dbReference type="PANTHER" id="PTHR30255">
    <property type="entry name" value="SINGLE-STRANDED-DNA-SPECIFIC EXONUCLEASE RECJ"/>
    <property type="match status" value="1"/>
</dbReference>
<dbReference type="Gene3D" id="3.10.310.30">
    <property type="match status" value="1"/>
</dbReference>
<feature type="domain" description="RecJ OB" evidence="8">
    <location>
        <begin position="454"/>
        <end position="551"/>
    </location>
</feature>
<dbReference type="InterPro" id="IPR003156">
    <property type="entry name" value="DHHA1_dom"/>
</dbReference>
<dbReference type="SUPFAM" id="SSF64182">
    <property type="entry name" value="DHH phosphoesterases"/>
    <property type="match status" value="1"/>
</dbReference>
<evidence type="ECO:0000256" key="4">
    <source>
        <dbReference type="ARBA" id="ARBA00022801"/>
    </source>
</evidence>
<dbReference type="Gene3D" id="3.90.1640.30">
    <property type="match status" value="1"/>
</dbReference>
<evidence type="ECO:0000256" key="1">
    <source>
        <dbReference type="ARBA" id="ARBA00005915"/>
    </source>
</evidence>
<organism evidence="9">
    <name type="scientific">Aerophobetes bacterium</name>
    <dbReference type="NCBI Taxonomy" id="2030807"/>
    <lineage>
        <taxon>Bacteria</taxon>
        <taxon>Candidatus Aerophobota</taxon>
    </lineage>
</organism>
<dbReference type="Proteomes" id="UP000886070">
    <property type="component" value="Unassembled WGS sequence"/>
</dbReference>
<dbReference type="InterPro" id="IPR004610">
    <property type="entry name" value="RecJ"/>
</dbReference>
<dbReference type="GO" id="GO:0006310">
    <property type="term" value="P:DNA recombination"/>
    <property type="evidence" value="ECO:0007669"/>
    <property type="project" value="InterPro"/>
</dbReference>
<evidence type="ECO:0000313" key="9">
    <source>
        <dbReference type="EMBL" id="HHF98327.1"/>
    </source>
</evidence>
<dbReference type="GO" id="GO:0006281">
    <property type="term" value="P:DNA repair"/>
    <property type="evidence" value="ECO:0007669"/>
    <property type="project" value="InterPro"/>
</dbReference>
<reference evidence="9" key="1">
    <citation type="journal article" date="2020" name="mSystems">
        <title>Genome- and Community-Level Interaction Insights into Carbon Utilization and Element Cycling Functions of Hydrothermarchaeota in Hydrothermal Sediment.</title>
        <authorList>
            <person name="Zhou Z."/>
            <person name="Liu Y."/>
            <person name="Xu W."/>
            <person name="Pan J."/>
            <person name="Luo Z.H."/>
            <person name="Li M."/>
        </authorList>
    </citation>
    <scope>NUCLEOTIDE SEQUENCE [LARGE SCALE GENOMIC DNA]</scope>
    <source>
        <strain evidence="9">HyVt-92</strain>
    </source>
</reference>
<gene>
    <name evidence="9" type="primary">recJ</name>
    <name evidence="9" type="ORF">ENL39_02435</name>
</gene>
<evidence type="ECO:0000259" key="6">
    <source>
        <dbReference type="Pfam" id="PF01368"/>
    </source>
</evidence>
<dbReference type="InterPro" id="IPR001667">
    <property type="entry name" value="DDH_dom"/>
</dbReference>
<dbReference type="InterPro" id="IPR038763">
    <property type="entry name" value="DHH_sf"/>
</dbReference>
<accession>A0A7V5LZU0</accession>
<evidence type="ECO:0000256" key="2">
    <source>
        <dbReference type="ARBA" id="ARBA00019841"/>
    </source>
</evidence>
<dbReference type="Pfam" id="PF01368">
    <property type="entry name" value="DHH"/>
    <property type="match status" value="1"/>
</dbReference>
<dbReference type="NCBIfam" id="TIGR00644">
    <property type="entry name" value="recJ"/>
    <property type="match status" value="1"/>
</dbReference>
<protein>
    <recommendedName>
        <fullName evidence="2">Single-stranded-DNA-specific exonuclease RecJ</fullName>
    </recommendedName>
</protein>
<feature type="domain" description="DHHA1" evidence="7">
    <location>
        <begin position="346"/>
        <end position="435"/>
    </location>
</feature>
<dbReference type="PANTHER" id="PTHR30255:SF2">
    <property type="entry name" value="SINGLE-STRANDED-DNA-SPECIFIC EXONUCLEASE RECJ"/>
    <property type="match status" value="1"/>
</dbReference>
<name>A0A7V5LZU0_UNCAE</name>
<evidence type="ECO:0000259" key="7">
    <source>
        <dbReference type="Pfam" id="PF02272"/>
    </source>
</evidence>
<keyword evidence="5 9" id="KW-0269">Exonuclease</keyword>
<dbReference type="InterPro" id="IPR051673">
    <property type="entry name" value="SSDNA_exonuclease_RecJ"/>
</dbReference>
<dbReference type="AlphaFoldDB" id="A0A7V5LZU0"/>
<comment type="similarity">
    <text evidence="1">Belongs to the RecJ family.</text>
</comment>
<keyword evidence="3" id="KW-0540">Nuclease</keyword>
<feature type="domain" description="DDH" evidence="6">
    <location>
        <begin position="79"/>
        <end position="229"/>
    </location>
</feature>
<dbReference type="GO" id="GO:0008409">
    <property type="term" value="F:5'-3' exonuclease activity"/>
    <property type="evidence" value="ECO:0007669"/>
    <property type="project" value="InterPro"/>
</dbReference>
<proteinExistence type="inferred from homology"/>
<evidence type="ECO:0000259" key="8">
    <source>
        <dbReference type="Pfam" id="PF17768"/>
    </source>
</evidence>